<dbReference type="SUPFAM" id="SSF54695">
    <property type="entry name" value="POZ domain"/>
    <property type="match status" value="1"/>
</dbReference>
<evidence type="ECO:0000256" key="2">
    <source>
        <dbReference type="ARBA" id="ARBA00009993"/>
    </source>
</evidence>
<dbReference type="SMART" id="SM00512">
    <property type="entry name" value="Skp1"/>
    <property type="match status" value="1"/>
</dbReference>
<organism evidence="6">
    <name type="scientific">Schizaphis graminum</name>
    <name type="common">Green bug aphid</name>
    <dbReference type="NCBI Taxonomy" id="13262"/>
    <lineage>
        <taxon>Eukaryota</taxon>
        <taxon>Metazoa</taxon>
        <taxon>Ecdysozoa</taxon>
        <taxon>Arthropoda</taxon>
        <taxon>Hexapoda</taxon>
        <taxon>Insecta</taxon>
        <taxon>Pterygota</taxon>
        <taxon>Neoptera</taxon>
        <taxon>Paraneoptera</taxon>
        <taxon>Hemiptera</taxon>
        <taxon>Sternorrhyncha</taxon>
        <taxon>Aphidomorpha</taxon>
        <taxon>Aphidoidea</taxon>
        <taxon>Aphididae</taxon>
        <taxon>Aphidini</taxon>
        <taxon>Schizaphis</taxon>
    </lineage>
</organism>
<comment type="subcellular location">
    <subcellularLocation>
        <location evidence="1">Nucleus</location>
    </subcellularLocation>
</comment>
<accession>A0A2S2NRK6</accession>
<evidence type="ECO:0000256" key="1">
    <source>
        <dbReference type="ARBA" id="ARBA00004123"/>
    </source>
</evidence>
<evidence type="ECO:0000259" key="5">
    <source>
        <dbReference type="Pfam" id="PF03931"/>
    </source>
</evidence>
<dbReference type="GO" id="GO:0006511">
    <property type="term" value="P:ubiquitin-dependent protein catabolic process"/>
    <property type="evidence" value="ECO:0007669"/>
    <property type="project" value="InterPro"/>
</dbReference>
<dbReference type="AlphaFoldDB" id="A0A2S2NRK6"/>
<dbReference type="FunFam" id="3.30.710.10:FF:000035">
    <property type="entry name" value="Elongin C transcription elongation factor"/>
    <property type="match status" value="1"/>
</dbReference>
<dbReference type="CDD" id="cd18321">
    <property type="entry name" value="BTB_POZ_EloC"/>
    <property type="match status" value="1"/>
</dbReference>
<proteinExistence type="inferred from homology"/>
<dbReference type="GO" id="GO:0005634">
    <property type="term" value="C:nucleus"/>
    <property type="evidence" value="ECO:0007669"/>
    <property type="project" value="UniProtKB-SubCell"/>
</dbReference>
<dbReference type="InterPro" id="IPR001232">
    <property type="entry name" value="SKP1-like"/>
</dbReference>
<evidence type="ECO:0000256" key="3">
    <source>
        <dbReference type="ARBA" id="ARBA00021347"/>
    </source>
</evidence>
<reference evidence="6" key="1">
    <citation type="submission" date="2018-04" db="EMBL/GenBank/DDBJ databases">
        <title>Transcriptome of Schizaphis graminum biotype I.</title>
        <authorList>
            <person name="Scully E.D."/>
            <person name="Geib S.M."/>
            <person name="Palmer N.A."/>
            <person name="Koch K."/>
            <person name="Bradshaw J."/>
            <person name="Heng-Moss T."/>
            <person name="Sarath G."/>
        </authorList>
    </citation>
    <scope>NUCLEOTIDE SEQUENCE</scope>
</reference>
<evidence type="ECO:0000256" key="4">
    <source>
        <dbReference type="ARBA" id="ARBA00023242"/>
    </source>
</evidence>
<gene>
    <name evidence="6" type="primary">Tceb1_0</name>
    <name evidence="6" type="ORF">g.107724</name>
</gene>
<feature type="domain" description="SKP1 component POZ" evidence="5">
    <location>
        <begin position="27"/>
        <end position="84"/>
    </location>
</feature>
<dbReference type="GO" id="GO:0003746">
    <property type="term" value="F:translation elongation factor activity"/>
    <property type="evidence" value="ECO:0007669"/>
    <property type="project" value="UniProtKB-KW"/>
</dbReference>
<comment type="similarity">
    <text evidence="2">Belongs to the SKP1 family.</text>
</comment>
<keyword evidence="6" id="KW-0648">Protein biosynthesis</keyword>
<dbReference type="InterPro" id="IPR016073">
    <property type="entry name" value="Skp1_comp_POZ"/>
</dbReference>
<protein>
    <recommendedName>
        <fullName evidence="3">Elongin-C</fullName>
    </recommendedName>
</protein>
<keyword evidence="6" id="KW-0251">Elongation factor</keyword>
<dbReference type="Gene3D" id="3.30.710.10">
    <property type="entry name" value="Potassium Channel Kv1.1, Chain A"/>
    <property type="match status" value="1"/>
</dbReference>
<keyword evidence="4" id="KW-0539">Nucleus</keyword>
<dbReference type="InterPro" id="IPR039948">
    <property type="entry name" value="ELC1"/>
</dbReference>
<dbReference type="EMBL" id="GGMR01007166">
    <property type="protein sequence ID" value="MBY19785.1"/>
    <property type="molecule type" value="Transcribed_RNA"/>
</dbReference>
<dbReference type="InterPro" id="IPR011333">
    <property type="entry name" value="SKP1/BTB/POZ_sf"/>
</dbReference>
<dbReference type="PANTHER" id="PTHR20648">
    <property type="entry name" value="ELONGIN-C"/>
    <property type="match status" value="1"/>
</dbReference>
<name>A0A2S2NRK6_SCHGA</name>
<evidence type="ECO:0000313" key="6">
    <source>
        <dbReference type="EMBL" id="MBY19785.1"/>
    </source>
</evidence>
<sequence length="120" mass="13611">MSGNKMEYDQDKGSSGYGGLCGPNSKYVKLISNDGHEFIIKQEIAMMSGNIRAILNDPVQIAENDINEIRFKEVPSHILEEFCKFMVRKRSNPNSRLYIPEFPIYPEMAVEILIAANIIN</sequence>
<dbReference type="Pfam" id="PF03931">
    <property type="entry name" value="Skp1_POZ"/>
    <property type="match status" value="1"/>
</dbReference>